<dbReference type="EMBL" id="FRAC01000061">
    <property type="protein sequence ID" value="SHL81866.1"/>
    <property type="molecule type" value="Genomic_DNA"/>
</dbReference>
<accession>A0A1M7DQV7</accession>
<dbReference type="AlphaFoldDB" id="A0A1M7DQV7"/>
<proteinExistence type="predicted"/>
<sequence length="81" mass="9640">MNKVKQAPIIRHDIYCNVCGKKILVEQGIMKEDVFEAAKEWGYFSKYDLEVHKFNICEECYDRLISSFKIPIQKIRKREAL</sequence>
<reference evidence="1 2" key="1">
    <citation type="submission" date="2016-11" db="EMBL/GenBank/DDBJ databases">
        <authorList>
            <person name="Jaros S."/>
            <person name="Januszkiewicz K."/>
            <person name="Wedrychowicz H."/>
        </authorList>
    </citation>
    <scope>NUCLEOTIDE SEQUENCE [LARGE SCALE GENOMIC DNA]</scope>
    <source>
        <strain evidence="1 2">DSM 15929</strain>
    </source>
</reference>
<gene>
    <name evidence="1" type="ORF">SAMN02745136_05761</name>
</gene>
<evidence type="ECO:0000313" key="1">
    <source>
        <dbReference type="EMBL" id="SHL81866.1"/>
    </source>
</evidence>
<evidence type="ECO:0008006" key="3">
    <source>
        <dbReference type="Google" id="ProtNLM"/>
    </source>
</evidence>
<name>A0A1M7DQV7_9FIRM</name>
<organism evidence="1 2">
    <name type="scientific">Anaerocolumna jejuensis DSM 15929</name>
    <dbReference type="NCBI Taxonomy" id="1121322"/>
    <lineage>
        <taxon>Bacteria</taxon>
        <taxon>Bacillati</taxon>
        <taxon>Bacillota</taxon>
        <taxon>Clostridia</taxon>
        <taxon>Lachnospirales</taxon>
        <taxon>Lachnospiraceae</taxon>
        <taxon>Anaerocolumna</taxon>
    </lineage>
</organism>
<dbReference type="RefSeq" id="WP_073280615.1">
    <property type="nucleotide sequence ID" value="NZ_FRAC01000061.1"/>
</dbReference>
<protein>
    <recommendedName>
        <fullName evidence="3">Ribosomal-protein-alanine N-acetyltransferase</fullName>
    </recommendedName>
</protein>
<dbReference type="STRING" id="1121322.SAMN02745136_05761"/>
<dbReference type="Proteomes" id="UP000184386">
    <property type="component" value="Unassembled WGS sequence"/>
</dbReference>
<evidence type="ECO:0000313" key="2">
    <source>
        <dbReference type="Proteomes" id="UP000184386"/>
    </source>
</evidence>
<keyword evidence="2" id="KW-1185">Reference proteome</keyword>
<dbReference type="OrthoDB" id="9797806at2"/>